<sequence>MNTRLILFSGIMMALLGSVFGLAVSKLHQDRYQCCDYIIGSSEVGYSRSKAPSQYAMAGAAMGFAVGSVLE</sequence>
<accession>A0A0F5YFX1</accession>
<dbReference type="AlphaFoldDB" id="A0A0F5YFX1"/>
<feature type="non-terminal residue" evidence="1">
    <location>
        <position position="71"/>
    </location>
</feature>
<dbReference type="OrthoDB" id="462174at2"/>
<organism evidence="1 2">
    <name type="scientific">Limnoraphis robusta CS-951</name>
    <dbReference type="NCBI Taxonomy" id="1637645"/>
    <lineage>
        <taxon>Bacteria</taxon>
        <taxon>Bacillati</taxon>
        <taxon>Cyanobacteriota</taxon>
        <taxon>Cyanophyceae</taxon>
        <taxon>Oscillatoriophycideae</taxon>
        <taxon>Oscillatoriales</taxon>
        <taxon>Sirenicapillariaceae</taxon>
        <taxon>Limnoraphis</taxon>
    </lineage>
</organism>
<reference evidence="1 2" key="1">
    <citation type="submission" date="2015-06" db="EMBL/GenBank/DDBJ databases">
        <title>Draft genome assembly of filamentous brackish cyanobacterium Limnoraphis robusta strain CS-951.</title>
        <authorList>
            <person name="Willis A."/>
            <person name="Parks M."/>
            <person name="Burford M.A."/>
        </authorList>
    </citation>
    <scope>NUCLEOTIDE SEQUENCE [LARGE SCALE GENOMIC DNA]</scope>
    <source>
        <strain evidence="1 2">CS-951</strain>
    </source>
</reference>
<name>A0A0F5YFX1_9CYAN</name>
<dbReference type="EMBL" id="LATL02000085">
    <property type="protein sequence ID" value="KKD37105.1"/>
    <property type="molecule type" value="Genomic_DNA"/>
</dbReference>
<dbReference type="Proteomes" id="UP000033607">
    <property type="component" value="Unassembled WGS sequence"/>
</dbReference>
<proteinExistence type="predicted"/>
<protein>
    <submittedName>
        <fullName evidence="1">Uncharacterized protein</fullName>
    </submittedName>
</protein>
<gene>
    <name evidence="1" type="ORF">WN50_16155</name>
</gene>
<evidence type="ECO:0000313" key="2">
    <source>
        <dbReference type="Proteomes" id="UP000033607"/>
    </source>
</evidence>
<evidence type="ECO:0000313" key="1">
    <source>
        <dbReference type="EMBL" id="KKD37105.1"/>
    </source>
</evidence>
<comment type="caution">
    <text evidence="1">The sequence shown here is derived from an EMBL/GenBank/DDBJ whole genome shotgun (WGS) entry which is preliminary data.</text>
</comment>
<dbReference type="RefSeq" id="WP_046279595.1">
    <property type="nucleotide sequence ID" value="NZ_LATL02000085.1"/>
</dbReference>